<feature type="domain" description="Cyclin-like" evidence="5">
    <location>
        <begin position="55"/>
        <end position="157"/>
    </location>
</feature>
<protein>
    <recommendedName>
        <fullName evidence="5">Cyclin-like domain-containing protein</fullName>
    </recommendedName>
</protein>
<dbReference type="Gene3D" id="1.10.472.10">
    <property type="entry name" value="Cyclin-like"/>
    <property type="match status" value="2"/>
</dbReference>
<evidence type="ECO:0000256" key="3">
    <source>
        <dbReference type="RuleBase" id="RU000383"/>
    </source>
</evidence>
<reference evidence="6" key="1">
    <citation type="submission" date="2020-02" db="EMBL/GenBank/DDBJ databases">
        <authorList>
            <person name="Scholz U."/>
            <person name="Mascher M."/>
            <person name="Fiebig A."/>
        </authorList>
    </citation>
    <scope>NUCLEOTIDE SEQUENCE</scope>
</reference>
<evidence type="ECO:0000256" key="2">
    <source>
        <dbReference type="ARBA" id="ARBA00061204"/>
    </source>
</evidence>
<dbReference type="EMBL" id="LR746280">
    <property type="protein sequence ID" value="CAA7410270.1"/>
    <property type="molecule type" value="Genomic_DNA"/>
</dbReference>
<comment type="similarity">
    <text evidence="2">Belongs to the cyclin family. Cyclin T subfamily.</text>
</comment>
<dbReference type="OrthoDB" id="10264655at2759"/>
<evidence type="ECO:0000313" key="7">
    <source>
        <dbReference type="Proteomes" id="UP000663760"/>
    </source>
</evidence>
<dbReference type="GO" id="GO:0016538">
    <property type="term" value="F:cyclin-dependent protein serine/threonine kinase regulator activity"/>
    <property type="evidence" value="ECO:0007669"/>
    <property type="project" value="InterPro"/>
</dbReference>
<dbReference type="GO" id="GO:0006357">
    <property type="term" value="P:regulation of transcription by RNA polymerase II"/>
    <property type="evidence" value="ECO:0007669"/>
    <property type="project" value="InterPro"/>
</dbReference>
<feature type="region of interest" description="Disordered" evidence="4">
    <location>
        <begin position="332"/>
        <end position="355"/>
    </location>
</feature>
<dbReference type="FunFam" id="1.10.472.10:FF:000081">
    <property type="entry name" value="Cyclin family protein"/>
    <property type="match status" value="1"/>
</dbReference>
<dbReference type="Pfam" id="PF00134">
    <property type="entry name" value="Cyclin_N"/>
    <property type="match status" value="1"/>
</dbReference>
<dbReference type="PANTHER" id="PTHR10026">
    <property type="entry name" value="CYCLIN"/>
    <property type="match status" value="1"/>
</dbReference>
<accession>A0A7I8LKE2</accession>
<dbReference type="AlphaFoldDB" id="A0A7I8LKE2"/>
<feature type="region of interest" description="Disordered" evidence="4">
    <location>
        <begin position="264"/>
        <end position="319"/>
    </location>
</feature>
<dbReference type="InterPro" id="IPR036915">
    <property type="entry name" value="Cyclin-like_sf"/>
</dbReference>
<feature type="region of interest" description="Disordered" evidence="4">
    <location>
        <begin position="371"/>
        <end position="415"/>
    </location>
</feature>
<dbReference type="SUPFAM" id="SSF47954">
    <property type="entry name" value="Cyclin-like"/>
    <property type="match status" value="2"/>
</dbReference>
<keyword evidence="1 3" id="KW-0195">Cyclin</keyword>
<dbReference type="InterPro" id="IPR013763">
    <property type="entry name" value="Cyclin-like_dom"/>
</dbReference>
<evidence type="ECO:0000259" key="5">
    <source>
        <dbReference type="SMART" id="SM00385"/>
    </source>
</evidence>
<dbReference type="SMART" id="SM00385">
    <property type="entry name" value="CYCLIN"/>
    <property type="match status" value="2"/>
</dbReference>
<proteinExistence type="inferred from homology"/>
<evidence type="ECO:0000256" key="1">
    <source>
        <dbReference type="ARBA" id="ARBA00023127"/>
    </source>
</evidence>
<evidence type="ECO:0000313" key="6">
    <source>
        <dbReference type="EMBL" id="CAA7410270.1"/>
    </source>
</evidence>
<keyword evidence="7" id="KW-1185">Reference proteome</keyword>
<dbReference type="InterPro" id="IPR006671">
    <property type="entry name" value="Cyclin_N"/>
</dbReference>
<feature type="domain" description="Cyclin-like" evidence="5">
    <location>
        <begin position="170"/>
        <end position="255"/>
    </location>
</feature>
<dbReference type="CDD" id="cd20588">
    <property type="entry name" value="CYCLIN_AcCycT_rpt2"/>
    <property type="match status" value="1"/>
</dbReference>
<name>A0A7I8LKE2_SPIIN</name>
<gene>
    <name evidence="6" type="ORF">SI8410_17020948</name>
</gene>
<evidence type="ECO:0000256" key="4">
    <source>
        <dbReference type="SAM" id="MobiDB-lite"/>
    </source>
</evidence>
<organism evidence="6 7">
    <name type="scientific">Spirodela intermedia</name>
    <name type="common">Intermediate duckweed</name>
    <dbReference type="NCBI Taxonomy" id="51605"/>
    <lineage>
        <taxon>Eukaryota</taxon>
        <taxon>Viridiplantae</taxon>
        <taxon>Streptophyta</taxon>
        <taxon>Embryophyta</taxon>
        <taxon>Tracheophyta</taxon>
        <taxon>Spermatophyta</taxon>
        <taxon>Magnoliopsida</taxon>
        <taxon>Liliopsida</taxon>
        <taxon>Araceae</taxon>
        <taxon>Lemnoideae</taxon>
        <taxon>Spirodela</taxon>
    </lineage>
</organism>
<sequence>MFGPKACIGSDNALEMPQHRSKWYFSKEELETSSPSRKDGISMKKENYLRIQYCSFLQDLGMKLGLPQVAIATAIMFCHRFYLYQSHAKNEWQTVATACIVLASKVEETPCSLSRVIPSSYEIIYKKDPVAVKRIQSKEIFEKQKELILKGERLVMATLGFDFEIQHPYKPLVAAIKKLGITQNDMVKVAWNFVNDWLKTTLCLQYKPHYIAAGSIYLAAKVTKVKLPSEKGLVWWHEFDVSPRQFEGVVQQMMVLFGYKGRSVAPSSTKKESLTPLEVESEEQCSPESCVLSRPGSSGSTSHDLDEATRHANPNPSGNLMAVQEIISSVSESPGGVLDQENRSSDGNDQPCKGRVGVISEIDKERIKAALKRRRQERQTTKGVSGDSTEDSWIERELESGIELVQKPASKKPSL</sequence>
<dbReference type="InterPro" id="IPR043198">
    <property type="entry name" value="Cyclin/Ssn8"/>
</dbReference>
<dbReference type="Proteomes" id="UP000663760">
    <property type="component" value="Chromosome 17"/>
</dbReference>